<dbReference type="PANTHER" id="PTHR30126:SF39">
    <property type="entry name" value="HTH-TYPE TRANSCRIPTIONAL REGULATOR CYSL"/>
    <property type="match status" value="1"/>
</dbReference>
<dbReference type="Proteomes" id="UP000295198">
    <property type="component" value="Unassembled WGS sequence"/>
</dbReference>
<dbReference type="SUPFAM" id="SSF53850">
    <property type="entry name" value="Periplasmic binding protein-like II"/>
    <property type="match status" value="1"/>
</dbReference>
<evidence type="ECO:0000256" key="1">
    <source>
        <dbReference type="ARBA" id="ARBA00009437"/>
    </source>
</evidence>
<sequence length="318" mass="33696">MTPTQLRAFACVVRLGSVKAAAGELQVSEAAVSMHVAQLRKELDDPLFTRTGSGIAFTPGGLRLASRAVEILGLQDRTVEEVSQAGHGRRVLRVAAADLFAEHAAPGLIELFASRADDLEVELSVHPADQLPALLAARGVDVAVGPASDPTPDGLVQHPFLNYEVLAVVRPSHPLAGRPVRPDQVRSQIWHLGPAAVVEGGVVRGLLRDLAVPEANQRIFQSEAAALEETKRRDGVALALRFAVTGDLAAGRLVTLDGPHLRARGTWAATALQKPGQTPAAAELLRFISTPRAVQAMVRGAGVHLGRFKPAVHVTLWS</sequence>
<evidence type="ECO:0000313" key="7">
    <source>
        <dbReference type="Proteomes" id="UP000295198"/>
    </source>
</evidence>
<dbReference type="InterPro" id="IPR036390">
    <property type="entry name" value="WH_DNA-bd_sf"/>
</dbReference>
<keyword evidence="3" id="KW-0238">DNA-binding</keyword>
<dbReference type="RefSeq" id="WP_134713817.1">
    <property type="nucleotide sequence ID" value="NZ_SDKM01000003.1"/>
</dbReference>
<dbReference type="InterPro" id="IPR005119">
    <property type="entry name" value="LysR_subst-bd"/>
</dbReference>
<dbReference type="PROSITE" id="PS50931">
    <property type="entry name" value="HTH_LYSR"/>
    <property type="match status" value="1"/>
</dbReference>
<dbReference type="Pfam" id="PF00126">
    <property type="entry name" value="HTH_1"/>
    <property type="match status" value="1"/>
</dbReference>
<accession>A0A4Q4ZJT4</accession>
<comment type="similarity">
    <text evidence="1">Belongs to the LysR transcriptional regulatory family.</text>
</comment>
<dbReference type="InterPro" id="IPR036388">
    <property type="entry name" value="WH-like_DNA-bd_sf"/>
</dbReference>
<dbReference type="Pfam" id="PF03466">
    <property type="entry name" value="LysR_substrate"/>
    <property type="match status" value="1"/>
</dbReference>
<keyword evidence="2" id="KW-0805">Transcription regulation</keyword>
<dbReference type="SUPFAM" id="SSF46785">
    <property type="entry name" value="Winged helix' DNA-binding domain"/>
    <property type="match status" value="1"/>
</dbReference>
<feature type="domain" description="HTH lysR-type" evidence="5">
    <location>
        <begin position="1"/>
        <end position="58"/>
    </location>
</feature>
<dbReference type="GO" id="GO:0003700">
    <property type="term" value="F:DNA-binding transcription factor activity"/>
    <property type="evidence" value="ECO:0007669"/>
    <property type="project" value="InterPro"/>
</dbReference>
<dbReference type="AlphaFoldDB" id="A0A4Q4ZJT4"/>
<dbReference type="InterPro" id="IPR000847">
    <property type="entry name" value="LysR_HTH_N"/>
</dbReference>
<evidence type="ECO:0000259" key="5">
    <source>
        <dbReference type="PROSITE" id="PS50931"/>
    </source>
</evidence>
<dbReference type="PANTHER" id="PTHR30126">
    <property type="entry name" value="HTH-TYPE TRANSCRIPTIONAL REGULATOR"/>
    <property type="match status" value="1"/>
</dbReference>
<dbReference type="OrthoDB" id="4512679at2"/>
<dbReference type="Gene3D" id="3.40.190.290">
    <property type="match status" value="1"/>
</dbReference>
<dbReference type="GO" id="GO:0000976">
    <property type="term" value="F:transcription cis-regulatory region binding"/>
    <property type="evidence" value="ECO:0007669"/>
    <property type="project" value="TreeGrafter"/>
</dbReference>
<evidence type="ECO:0000256" key="3">
    <source>
        <dbReference type="ARBA" id="ARBA00023125"/>
    </source>
</evidence>
<organism evidence="6 7">
    <name type="scientific">Nocardioides guangzhouensis</name>
    <dbReference type="NCBI Taxonomy" id="2497878"/>
    <lineage>
        <taxon>Bacteria</taxon>
        <taxon>Bacillati</taxon>
        <taxon>Actinomycetota</taxon>
        <taxon>Actinomycetes</taxon>
        <taxon>Propionibacteriales</taxon>
        <taxon>Nocardioidaceae</taxon>
        <taxon>Nocardioides</taxon>
    </lineage>
</organism>
<dbReference type="EMBL" id="SDKM01000003">
    <property type="protein sequence ID" value="RYP88258.1"/>
    <property type="molecule type" value="Genomic_DNA"/>
</dbReference>
<keyword evidence="4" id="KW-0804">Transcription</keyword>
<keyword evidence="7" id="KW-1185">Reference proteome</keyword>
<gene>
    <name evidence="6" type="ORF">EKO23_02660</name>
</gene>
<proteinExistence type="inferred from homology"/>
<name>A0A4Q4ZJT4_9ACTN</name>
<evidence type="ECO:0000313" key="6">
    <source>
        <dbReference type="EMBL" id="RYP88258.1"/>
    </source>
</evidence>
<evidence type="ECO:0000256" key="4">
    <source>
        <dbReference type="ARBA" id="ARBA00023163"/>
    </source>
</evidence>
<dbReference type="Gene3D" id="1.10.10.10">
    <property type="entry name" value="Winged helix-like DNA-binding domain superfamily/Winged helix DNA-binding domain"/>
    <property type="match status" value="1"/>
</dbReference>
<evidence type="ECO:0000256" key="2">
    <source>
        <dbReference type="ARBA" id="ARBA00023015"/>
    </source>
</evidence>
<comment type="caution">
    <text evidence="6">The sequence shown here is derived from an EMBL/GenBank/DDBJ whole genome shotgun (WGS) entry which is preliminary data.</text>
</comment>
<protein>
    <submittedName>
        <fullName evidence="6">LysR family transcriptional regulator</fullName>
    </submittedName>
</protein>
<reference evidence="6 7" key="1">
    <citation type="submission" date="2019-01" db="EMBL/GenBank/DDBJ databases">
        <title>Nocardioides guangzhouensis sp. nov., an actinobacterium isolated from soil.</title>
        <authorList>
            <person name="Fu Y."/>
            <person name="Cai Y."/>
            <person name="Lin Z."/>
            <person name="Chen P."/>
        </authorList>
    </citation>
    <scope>NUCLEOTIDE SEQUENCE [LARGE SCALE GENOMIC DNA]</scope>
    <source>
        <strain evidence="6 7">130</strain>
    </source>
</reference>